<dbReference type="SUPFAM" id="SSF51735">
    <property type="entry name" value="NAD(P)-binding Rossmann-fold domains"/>
    <property type="match status" value="1"/>
</dbReference>
<dbReference type="EMBL" id="UINC01173489">
    <property type="protein sequence ID" value="SVD79115.1"/>
    <property type="molecule type" value="Genomic_DNA"/>
</dbReference>
<gene>
    <name evidence="1" type="ORF">METZ01_LOCUS431969</name>
</gene>
<dbReference type="InterPro" id="IPR036291">
    <property type="entry name" value="NAD(P)-bd_dom_sf"/>
</dbReference>
<protein>
    <recommendedName>
        <fullName evidence="2">NAD-dependent epimerase/dehydratase domain-containing protein</fullName>
    </recommendedName>
</protein>
<proteinExistence type="predicted"/>
<evidence type="ECO:0008006" key="2">
    <source>
        <dbReference type="Google" id="ProtNLM"/>
    </source>
</evidence>
<name>A0A382Y8C9_9ZZZZ</name>
<sequence>MQDKQTMLITGNPKYGVAGALFKIYPNASFVCRTNGYDLNTNKGQQEVVELSLLYDIFINCSALWKFQQTVLLKLVWDAWFKAEKKGHIINIGSTADRTNKGTDRLYNSEKKALKDFSNALGLKGIWGNTGIQTSYVAFGTMSNKAEEHPTRKLIDIDEVAQYIKWVLDSPTSLNINELSIDPIQE</sequence>
<evidence type="ECO:0000313" key="1">
    <source>
        <dbReference type="EMBL" id="SVD79115.1"/>
    </source>
</evidence>
<dbReference type="AlphaFoldDB" id="A0A382Y8C9"/>
<organism evidence="1">
    <name type="scientific">marine metagenome</name>
    <dbReference type="NCBI Taxonomy" id="408172"/>
    <lineage>
        <taxon>unclassified sequences</taxon>
        <taxon>metagenomes</taxon>
        <taxon>ecological metagenomes</taxon>
    </lineage>
</organism>
<dbReference type="Gene3D" id="3.40.50.720">
    <property type="entry name" value="NAD(P)-binding Rossmann-like Domain"/>
    <property type="match status" value="1"/>
</dbReference>
<accession>A0A382Y8C9</accession>
<reference evidence="1" key="1">
    <citation type="submission" date="2018-05" db="EMBL/GenBank/DDBJ databases">
        <authorList>
            <person name="Lanie J.A."/>
            <person name="Ng W.-L."/>
            <person name="Kazmierczak K.M."/>
            <person name="Andrzejewski T.M."/>
            <person name="Davidsen T.M."/>
            <person name="Wayne K.J."/>
            <person name="Tettelin H."/>
            <person name="Glass J.I."/>
            <person name="Rusch D."/>
            <person name="Podicherti R."/>
            <person name="Tsui H.-C.T."/>
            <person name="Winkler M.E."/>
        </authorList>
    </citation>
    <scope>NUCLEOTIDE SEQUENCE</scope>
</reference>